<feature type="compositionally biased region" description="Pro residues" evidence="3">
    <location>
        <begin position="285"/>
        <end position="295"/>
    </location>
</feature>
<keyword evidence="5" id="KW-1185">Reference proteome</keyword>
<feature type="coiled-coil region" evidence="2">
    <location>
        <begin position="538"/>
        <end position="726"/>
    </location>
</feature>
<feature type="compositionally biased region" description="Acidic residues" evidence="3">
    <location>
        <begin position="1292"/>
        <end position="1302"/>
    </location>
</feature>
<feature type="compositionally biased region" description="Polar residues" evidence="3">
    <location>
        <begin position="390"/>
        <end position="401"/>
    </location>
</feature>
<dbReference type="Gene3D" id="1.10.287.1490">
    <property type="match status" value="1"/>
</dbReference>
<protein>
    <submittedName>
        <fullName evidence="4">Uncharacterized protein</fullName>
    </submittedName>
</protein>
<feature type="region of interest" description="Disordered" evidence="3">
    <location>
        <begin position="749"/>
        <end position="769"/>
    </location>
</feature>
<reference evidence="4 5" key="1">
    <citation type="journal article" date="2018" name="New Phytol.">
        <title>Phylogenomics of Endogonaceae and evolution of mycorrhizas within Mucoromycota.</title>
        <authorList>
            <person name="Chang Y."/>
            <person name="Desiro A."/>
            <person name="Na H."/>
            <person name="Sandor L."/>
            <person name="Lipzen A."/>
            <person name="Clum A."/>
            <person name="Barry K."/>
            <person name="Grigoriev I.V."/>
            <person name="Martin F.M."/>
            <person name="Stajich J.E."/>
            <person name="Smith M.E."/>
            <person name="Bonito G."/>
            <person name="Spatafora J.W."/>
        </authorList>
    </citation>
    <scope>NUCLEOTIDE SEQUENCE [LARGE SCALE GENOMIC DNA]</scope>
    <source>
        <strain evidence="4 5">AD002</strain>
    </source>
</reference>
<feature type="coiled-coil region" evidence="2">
    <location>
        <begin position="821"/>
        <end position="862"/>
    </location>
</feature>
<accession>A0A433QI82</accession>
<gene>
    <name evidence="4" type="ORF">BC938DRAFT_480868</name>
</gene>
<feature type="compositionally biased region" description="Acidic residues" evidence="3">
    <location>
        <begin position="1234"/>
        <end position="1252"/>
    </location>
</feature>
<feature type="compositionally biased region" description="Polar residues" evidence="3">
    <location>
        <begin position="301"/>
        <end position="319"/>
    </location>
</feature>
<dbReference type="SUPFAM" id="SSF57997">
    <property type="entry name" value="Tropomyosin"/>
    <property type="match status" value="1"/>
</dbReference>
<dbReference type="EMBL" id="RBNJ01005390">
    <property type="protein sequence ID" value="RUS29261.1"/>
    <property type="molecule type" value="Genomic_DNA"/>
</dbReference>
<evidence type="ECO:0000256" key="3">
    <source>
        <dbReference type="SAM" id="MobiDB-lite"/>
    </source>
</evidence>
<name>A0A433QI82_9FUNG</name>
<keyword evidence="1" id="KW-0945">Host-virus interaction</keyword>
<proteinExistence type="predicted"/>
<evidence type="ECO:0000256" key="1">
    <source>
        <dbReference type="ARBA" id="ARBA00022581"/>
    </source>
</evidence>
<feature type="region of interest" description="Disordered" evidence="3">
    <location>
        <begin position="1"/>
        <end position="409"/>
    </location>
</feature>
<feature type="region of interest" description="Disordered" evidence="3">
    <location>
        <begin position="1224"/>
        <end position="1324"/>
    </location>
</feature>
<sequence length="1324" mass="147423">MYARQSAMPPQGQQLGSEEPTNSSPVPPHQQGPQPLSNNSTSRNNHLSLYPNAASDSTARGSSMRSSSISQAASMSPHPASVFPNQPTEQNDNRGASASLDKGRPARHASMVPEAALRRPRPTSPLPLATTDNSDAFRDPGVPPSPLSPVSADSNLGDVRSHHSNHGANGNNQRPTSPSPGARPLQGGHPPPSPGLARSGPAGTSGVAPPPRPSREGVDIGPIYRNTVAMPNGLAGLQDPQPIGDDPRRPKPHMPTPEERQDIRATSPTPRAIPAPRRLITDPSAPTPAPIPTNPTIPDNGNQETTSKPQPTEDVNGSETGAGPTNRPTSPSAVRNQRANPTQPQQQRRQSPAQRSTSPTKQRQPGPPRQTTSLTNGRPKPPAGERESVDSTSTAGAQTLSQDERTSLIREIKARDMMIDNMKKKEQWWRTEVSLARKIRSKIEKPEAGEEEEALLMDVGEVGSEKYKVFDDLVKVKIELRKVKSNIAQQAQNASQKISQAERMRTAALQEAAYFKSKYTAIKSGQTGDLAKIETARAQELEKRLAATLLETDGLQNRLGQIQKQAHHDHLARQSAEDRAKEAHLRAEEAQQAHARALDELASLHVRATAAESQLREHTSRLSEVTAKLNNNKTDQGDLQDEIETLRQQISQYERTMEKANATLRNATARSEDAERLWTQARSEISSLEQQAASLRSELELKSKDYSRVQQRANEMERMWKNAREEADSVKDMMQEGVVELLNVKKKGKLSKSRDIQGDNDEDDDERHNTKVHELEQQLESLRVMNKETQALADRASSSLSDAMIKISQLEASGMKARGEVATLKQRLSEAVDEVAKMKTTLSEKEVLLAEKMRELEDTEVRVGMMREAMIKKGFKIDENAIAPLKTDSAAKIRELEIQLSELAQAEKEAGYRARAAEAKIVSLEAELEKVGTDSTVYTEEAALLTKTAREELEEAKQRTDLAEKRLAEVTQGHQEKIQQLESDNQAATHYVKGTESMLKKVKSDLAESRAKVESMEEQLDTLRLKNSELIVKLAELDGDAGQNAKAAAQLEEERRNWVEERTLLESQIAELQEKLAHLENKALDSSSRVDELMEELMKLRSDRDALDQEIKYTQARHAEIKKETSIHQRKLTQDIQRLQKSLEDRNGELEETILLNEQLNKQLNTISRNRSEGVDSADAQRWKDQQALLESELRQYTETVRRLENENKVLENKISLLLEQLDHSDDNASGHDDNDDTEYSDIDDEDEDEDASHDGRNSVIIDSLTNELDALKSQWDGNQHESRNGVGAEFSDLEDEDEDDDHWSGRYRLPQDPQQRQRWPEDD</sequence>
<feature type="compositionally biased region" description="Low complexity" evidence="3">
    <location>
        <begin position="55"/>
        <end position="76"/>
    </location>
</feature>
<feature type="compositionally biased region" description="Basic and acidic residues" evidence="3">
    <location>
        <begin position="1224"/>
        <end position="1233"/>
    </location>
</feature>
<feature type="compositionally biased region" description="Low complexity" evidence="3">
    <location>
        <begin position="335"/>
        <end position="359"/>
    </location>
</feature>
<feature type="compositionally biased region" description="Polar residues" evidence="3">
    <location>
        <begin position="31"/>
        <end position="47"/>
    </location>
</feature>
<evidence type="ECO:0000256" key="2">
    <source>
        <dbReference type="SAM" id="Coils"/>
    </source>
</evidence>
<feature type="compositionally biased region" description="Polar residues" evidence="3">
    <location>
        <begin position="83"/>
        <end position="96"/>
    </location>
</feature>
<dbReference type="PANTHER" id="PTHR13037:SF24">
    <property type="entry name" value="POLYCOMB PROTEIN PCL-RELATED"/>
    <property type="match status" value="1"/>
</dbReference>
<comment type="caution">
    <text evidence="4">The sequence shown here is derived from an EMBL/GenBank/DDBJ whole genome shotgun (WGS) entry which is preliminary data.</text>
</comment>
<evidence type="ECO:0000313" key="4">
    <source>
        <dbReference type="EMBL" id="RUS29261.1"/>
    </source>
</evidence>
<feature type="coiled-coil region" evidence="2">
    <location>
        <begin position="484"/>
        <end position="511"/>
    </location>
</feature>
<feature type="coiled-coil region" evidence="2">
    <location>
        <begin position="999"/>
        <end position="1221"/>
    </location>
</feature>
<feature type="coiled-coil region" evidence="2">
    <location>
        <begin position="886"/>
        <end position="973"/>
    </location>
</feature>
<organism evidence="4 5">
    <name type="scientific">Jimgerdemannia flammicorona</name>
    <dbReference type="NCBI Taxonomy" id="994334"/>
    <lineage>
        <taxon>Eukaryota</taxon>
        <taxon>Fungi</taxon>
        <taxon>Fungi incertae sedis</taxon>
        <taxon>Mucoromycota</taxon>
        <taxon>Mucoromycotina</taxon>
        <taxon>Endogonomycetes</taxon>
        <taxon>Endogonales</taxon>
        <taxon>Endogonaceae</taxon>
        <taxon>Jimgerdemannia</taxon>
    </lineage>
</organism>
<dbReference type="Proteomes" id="UP000274822">
    <property type="component" value="Unassembled WGS sequence"/>
</dbReference>
<keyword evidence="2" id="KW-0175">Coiled coil</keyword>
<feature type="compositionally biased region" description="Polar residues" evidence="3">
    <location>
        <begin position="11"/>
        <end position="24"/>
    </location>
</feature>
<evidence type="ECO:0000313" key="5">
    <source>
        <dbReference type="Proteomes" id="UP000274822"/>
    </source>
</evidence>
<dbReference type="PANTHER" id="PTHR13037">
    <property type="entry name" value="FORMIN"/>
    <property type="match status" value="1"/>
</dbReference>